<organism evidence="1">
    <name type="scientific">marine metagenome</name>
    <dbReference type="NCBI Taxonomy" id="408172"/>
    <lineage>
        <taxon>unclassified sequences</taxon>
        <taxon>metagenomes</taxon>
        <taxon>ecological metagenomes</taxon>
    </lineage>
</organism>
<accession>A0A382EBF9</accession>
<dbReference type="EMBL" id="UINC01043556">
    <property type="protein sequence ID" value="SVB47749.1"/>
    <property type="molecule type" value="Genomic_DNA"/>
</dbReference>
<sequence>LFYGLKIGATYLPLFPSFLKKMLQYIPSYNGIPLCISRPNLIESVNNKSSSSASYFSCIGIHFDSYTFIQ</sequence>
<protein>
    <submittedName>
        <fullName evidence="1">Uncharacterized protein</fullName>
    </submittedName>
</protein>
<reference evidence="1" key="1">
    <citation type="submission" date="2018-05" db="EMBL/GenBank/DDBJ databases">
        <authorList>
            <person name="Lanie J.A."/>
            <person name="Ng W.-L."/>
            <person name="Kazmierczak K.M."/>
            <person name="Andrzejewski T.M."/>
            <person name="Davidsen T.M."/>
            <person name="Wayne K.J."/>
            <person name="Tettelin H."/>
            <person name="Glass J.I."/>
            <person name="Rusch D."/>
            <person name="Podicherti R."/>
            <person name="Tsui H.-C.T."/>
            <person name="Winkler M.E."/>
        </authorList>
    </citation>
    <scope>NUCLEOTIDE SEQUENCE</scope>
</reference>
<proteinExistence type="predicted"/>
<name>A0A382EBF9_9ZZZZ</name>
<dbReference type="AlphaFoldDB" id="A0A382EBF9"/>
<evidence type="ECO:0000313" key="1">
    <source>
        <dbReference type="EMBL" id="SVB47749.1"/>
    </source>
</evidence>
<feature type="non-terminal residue" evidence="1">
    <location>
        <position position="1"/>
    </location>
</feature>
<gene>
    <name evidence="1" type="ORF">METZ01_LOCUS200603</name>
</gene>